<keyword evidence="4" id="KW-0238">DNA-binding</keyword>
<evidence type="ECO:0000256" key="2">
    <source>
        <dbReference type="ARBA" id="ARBA00022771"/>
    </source>
</evidence>
<feature type="compositionally biased region" description="Basic and acidic residues" evidence="6">
    <location>
        <begin position="7"/>
        <end position="18"/>
    </location>
</feature>
<dbReference type="PROSITE" id="PS50103">
    <property type="entry name" value="ZF_C3H1"/>
    <property type="match status" value="4"/>
</dbReference>
<dbReference type="GO" id="GO:0003677">
    <property type="term" value="F:DNA binding"/>
    <property type="evidence" value="ECO:0007669"/>
    <property type="project" value="UniProtKB-KW"/>
</dbReference>
<evidence type="ECO:0000256" key="3">
    <source>
        <dbReference type="ARBA" id="ARBA00022833"/>
    </source>
</evidence>
<evidence type="ECO:0000259" key="7">
    <source>
        <dbReference type="PROSITE" id="PS50103"/>
    </source>
</evidence>
<keyword evidence="3 5" id="KW-0862">Zinc</keyword>
<feature type="domain" description="C3H1-type" evidence="7">
    <location>
        <begin position="250"/>
        <end position="278"/>
    </location>
</feature>
<evidence type="ECO:0000256" key="6">
    <source>
        <dbReference type="SAM" id="MobiDB-lite"/>
    </source>
</evidence>
<dbReference type="EMBL" id="SMOL01000120">
    <property type="protein sequence ID" value="KAB2633243.1"/>
    <property type="molecule type" value="Genomic_DNA"/>
</dbReference>
<dbReference type="GO" id="GO:0003729">
    <property type="term" value="F:mRNA binding"/>
    <property type="evidence" value="ECO:0007669"/>
    <property type="project" value="UniProtKB-ARBA"/>
</dbReference>
<dbReference type="InterPro" id="IPR036855">
    <property type="entry name" value="Znf_CCCH_sf"/>
</dbReference>
<dbReference type="Gene3D" id="4.10.1000.10">
    <property type="entry name" value="Zinc finger, CCCH-type"/>
    <property type="match status" value="2"/>
</dbReference>
<dbReference type="InterPro" id="IPR000571">
    <property type="entry name" value="Znf_CCCH"/>
</dbReference>
<feature type="compositionally biased region" description="Polar residues" evidence="6">
    <location>
        <begin position="312"/>
        <end position="321"/>
    </location>
</feature>
<feature type="domain" description="C3H1-type" evidence="7">
    <location>
        <begin position="21"/>
        <end position="49"/>
    </location>
</feature>
<dbReference type="SUPFAM" id="SSF90229">
    <property type="entry name" value="CCCH zinc finger"/>
    <property type="match status" value="4"/>
</dbReference>
<protein>
    <submittedName>
        <fullName evidence="8">Zinc finger CCCH domain-containing protein 67-like</fullName>
    </submittedName>
</protein>
<evidence type="ECO:0000256" key="5">
    <source>
        <dbReference type="PROSITE-ProRule" id="PRU00723"/>
    </source>
</evidence>
<evidence type="ECO:0000256" key="1">
    <source>
        <dbReference type="ARBA" id="ARBA00022723"/>
    </source>
</evidence>
<feature type="zinc finger region" description="C3H1-type" evidence="5">
    <location>
        <begin position="67"/>
        <end position="95"/>
    </location>
</feature>
<dbReference type="OrthoDB" id="411372at2759"/>
<feature type="domain" description="C3H1-type" evidence="7">
    <location>
        <begin position="203"/>
        <end position="231"/>
    </location>
</feature>
<dbReference type="InterPro" id="IPR050974">
    <property type="entry name" value="Plant_ZF_CCCH"/>
</dbReference>
<feature type="region of interest" description="Disordered" evidence="6">
    <location>
        <begin position="301"/>
        <end position="321"/>
    </location>
</feature>
<keyword evidence="9" id="KW-1185">Reference proteome</keyword>
<feature type="zinc finger region" description="C3H1-type" evidence="5">
    <location>
        <begin position="250"/>
        <end position="278"/>
    </location>
</feature>
<comment type="caution">
    <text evidence="8">The sequence shown here is derived from an EMBL/GenBank/DDBJ whole genome shotgun (WGS) entry which is preliminary data.</text>
</comment>
<evidence type="ECO:0000256" key="4">
    <source>
        <dbReference type="ARBA" id="ARBA00023125"/>
    </source>
</evidence>
<feature type="zinc finger region" description="C3H1-type" evidence="5">
    <location>
        <begin position="203"/>
        <end position="231"/>
    </location>
</feature>
<reference evidence="8 9" key="3">
    <citation type="submission" date="2019-11" db="EMBL/GenBank/DDBJ databases">
        <title>A de novo genome assembly of a pear dwarfing rootstock.</title>
        <authorList>
            <person name="Wang F."/>
            <person name="Wang J."/>
            <person name="Li S."/>
            <person name="Zhang Y."/>
            <person name="Fang M."/>
            <person name="Ma L."/>
            <person name="Zhao Y."/>
            <person name="Jiang S."/>
        </authorList>
    </citation>
    <scope>NUCLEOTIDE SEQUENCE [LARGE SCALE GENOMIC DNA]</scope>
    <source>
        <strain evidence="8">S2</strain>
        <tissue evidence="8">Leaf</tissue>
    </source>
</reference>
<accession>A0A5N5I284</accession>
<gene>
    <name evidence="8" type="ORF">D8674_029490</name>
</gene>
<keyword evidence="2 5" id="KW-0863">Zinc-finger</keyword>
<name>A0A5N5I284_9ROSA</name>
<reference evidence="9" key="2">
    <citation type="submission" date="2019-10" db="EMBL/GenBank/DDBJ databases">
        <title>A de novo genome assembly of a pear dwarfing rootstock.</title>
        <authorList>
            <person name="Wang F."/>
            <person name="Wang J."/>
            <person name="Li S."/>
            <person name="Zhang Y."/>
            <person name="Fang M."/>
            <person name="Ma L."/>
            <person name="Zhao Y."/>
            <person name="Jiang S."/>
        </authorList>
    </citation>
    <scope>NUCLEOTIDE SEQUENCE [LARGE SCALE GENOMIC DNA]</scope>
</reference>
<sequence length="321" mass="35631">MGRKSGVSRERVKDKDELAENPSQTECKYYLRSGGCKYGTDCRYSHSKLKPSVAPVLELNFLGLPIRPGERECPYYMRNGSCKYASNCRFNHPDPTAIGGSDPPSRFGKDGPALLQIASQSTVAPWSAPRPLNEAPIYTPMMIPPPQGVSSQNSEWNGYPAPAYITERSIPARPLYMMNNSVTETNVYKQYPHQNQVEEFPERPGQPDCSYFLRTGDCKFKSNCKYHHPKTQTAVAPLFTELSDKGLPLRPDQNICIHYSRFGICKFGPACKYDHPTRISSSTTSGPDHQLPFGDWATTNGVGIAGSRRGTDGTSQPQPVQ</sequence>
<keyword evidence="1 5" id="KW-0479">Metal-binding</keyword>
<feature type="zinc finger region" description="C3H1-type" evidence="5">
    <location>
        <begin position="21"/>
        <end position="49"/>
    </location>
</feature>
<dbReference type="SMART" id="SM00356">
    <property type="entry name" value="ZnF_C3H1"/>
    <property type="match status" value="4"/>
</dbReference>
<proteinExistence type="predicted"/>
<evidence type="ECO:0000313" key="9">
    <source>
        <dbReference type="Proteomes" id="UP000327157"/>
    </source>
</evidence>
<evidence type="ECO:0000313" key="8">
    <source>
        <dbReference type="EMBL" id="KAB2633243.1"/>
    </source>
</evidence>
<reference evidence="8 9" key="1">
    <citation type="submission" date="2019-09" db="EMBL/GenBank/DDBJ databases">
        <authorList>
            <person name="Ou C."/>
        </authorList>
    </citation>
    <scope>NUCLEOTIDE SEQUENCE [LARGE SCALE GENOMIC DNA]</scope>
    <source>
        <strain evidence="8">S2</strain>
        <tissue evidence="8">Leaf</tissue>
    </source>
</reference>
<dbReference type="Proteomes" id="UP000327157">
    <property type="component" value="Chromosome 6"/>
</dbReference>
<dbReference type="PANTHER" id="PTHR12506">
    <property type="entry name" value="PROTEIN PHOSPHATASE RELATED"/>
    <property type="match status" value="1"/>
</dbReference>
<dbReference type="GO" id="GO:0008270">
    <property type="term" value="F:zinc ion binding"/>
    <property type="evidence" value="ECO:0007669"/>
    <property type="project" value="UniProtKB-KW"/>
</dbReference>
<feature type="region of interest" description="Disordered" evidence="6">
    <location>
        <begin position="1"/>
        <end position="20"/>
    </location>
</feature>
<dbReference type="PANTHER" id="PTHR12506:SF20">
    <property type="entry name" value="ZINC FINGER CCCH DOMAIN-CONTAINING PROTEIN 67"/>
    <property type="match status" value="1"/>
</dbReference>
<organism evidence="8 9">
    <name type="scientific">Pyrus ussuriensis x Pyrus communis</name>
    <dbReference type="NCBI Taxonomy" id="2448454"/>
    <lineage>
        <taxon>Eukaryota</taxon>
        <taxon>Viridiplantae</taxon>
        <taxon>Streptophyta</taxon>
        <taxon>Embryophyta</taxon>
        <taxon>Tracheophyta</taxon>
        <taxon>Spermatophyta</taxon>
        <taxon>Magnoliopsida</taxon>
        <taxon>eudicotyledons</taxon>
        <taxon>Gunneridae</taxon>
        <taxon>Pentapetalae</taxon>
        <taxon>rosids</taxon>
        <taxon>fabids</taxon>
        <taxon>Rosales</taxon>
        <taxon>Rosaceae</taxon>
        <taxon>Amygdaloideae</taxon>
        <taxon>Maleae</taxon>
        <taxon>Pyrus</taxon>
    </lineage>
</organism>
<feature type="domain" description="C3H1-type" evidence="7">
    <location>
        <begin position="67"/>
        <end position="95"/>
    </location>
</feature>
<dbReference type="AlphaFoldDB" id="A0A5N5I284"/>
<dbReference type="Pfam" id="PF00642">
    <property type="entry name" value="zf-CCCH"/>
    <property type="match status" value="4"/>
</dbReference>